<dbReference type="PANTHER" id="PTHR38764">
    <property type="entry name" value="ACYL CARRIER PROTEIN PHOSPHODIESTERASE"/>
    <property type="match status" value="1"/>
</dbReference>
<evidence type="ECO:0000256" key="3">
    <source>
        <dbReference type="ARBA" id="ARBA00023098"/>
    </source>
</evidence>
<keyword evidence="1" id="KW-0444">Lipid biosynthesis</keyword>
<gene>
    <name evidence="4" type="ORF">TNO020_40193</name>
</gene>
<dbReference type="InterPro" id="IPR007431">
    <property type="entry name" value="ACP_PD"/>
</dbReference>
<evidence type="ECO:0000256" key="2">
    <source>
        <dbReference type="ARBA" id="ARBA00022801"/>
    </source>
</evidence>
<evidence type="ECO:0000313" key="4">
    <source>
        <dbReference type="EMBL" id="SOS74974.1"/>
    </source>
</evidence>
<protein>
    <submittedName>
        <fullName evidence="4">ACP phosphodiesterase</fullName>
    </submittedName>
</protein>
<evidence type="ECO:0000313" key="5">
    <source>
        <dbReference type="Proteomes" id="UP000234211"/>
    </source>
</evidence>
<keyword evidence="5" id="KW-1185">Reference proteome</keyword>
<dbReference type="GeneID" id="86943183"/>
<dbReference type="AlphaFoldDB" id="A0A2H1YHI4"/>
<dbReference type="RefSeq" id="WP_101917560.1">
    <property type="nucleotide sequence ID" value="NZ_JAJGWR010000002.1"/>
</dbReference>
<dbReference type="GO" id="GO:0008770">
    <property type="term" value="F:[acyl-carrier-protein] phosphodiesterase activity"/>
    <property type="evidence" value="ECO:0007669"/>
    <property type="project" value="InterPro"/>
</dbReference>
<dbReference type="Proteomes" id="UP000234211">
    <property type="component" value="Unassembled WGS sequence"/>
</dbReference>
<evidence type="ECO:0000256" key="1">
    <source>
        <dbReference type="ARBA" id="ARBA00022516"/>
    </source>
</evidence>
<accession>A0A2H1YHI4</accession>
<dbReference type="EMBL" id="OENF01000034">
    <property type="protein sequence ID" value="SOS74974.1"/>
    <property type="molecule type" value="Genomic_DNA"/>
</dbReference>
<keyword evidence="3" id="KW-0443">Lipid metabolism</keyword>
<dbReference type="PANTHER" id="PTHR38764:SF1">
    <property type="entry name" value="ACYL CARRIER PROTEIN PHOSPHODIESTERASE"/>
    <property type="match status" value="1"/>
</dbReference>
<reference evidence="5" key="1">
    <citation type="submission" date="2017-11" db="EMBL/GenBank/DDBJ databases">
        <authorList>
            <person name="Duchaud E."/>
        </authorList>
    </citation>
    <scope>NUCLEOTIDE SEQUENCE [LARGE SCALE GENOMIC DNA]</scope>
    <source>
        <strain evidence="5">Tenacibaculum sp. TNO020</strain>
    </source>
</reference>
<name>A0A2H1YHI4_9FLAO</name>
<dbReference type="Pfam" id="PF04336">
    <property type="entry name" value="ACP_PD"/>
    <property type="match status" value="1"/>
</dbReference>
<proteinExistence type="predicted"/>
<dbReference type="PIRSF" id="PIRSF011489">
    <property type="entry name" value="DUF479"/>
    <property type="match status" value="1"/>
</dbReference>
<dbReference type="GO" id="GO:0006633">
    <property type="term" value="P:fatty acid biosynthetic process"/>
    <property type="evidence" value="ECO:0007669"/>
    <property type="project" value="InterPro"/>
</dbReference>
<dbReference type="OrthoDB" id="8442777at2"/>
<organism evidence="4 5">
    <name type="scientific">Tenacibaculum piscium</name>
    <dbReference type="NCBI Taxonomy" id="1458515"/>
    <lineage>
        <taxon>Bacteria</taxon>
        <taxon>Pseudomonadati</taxon>
        <taxon>Bacteroidota</taxon>
        <taxon>Flavobacteriia</taxon>
        <taxon>Flavobacteriales</taxon>
        <taxon>Flavobacteriaceae</taxon>
        <taxon>Tenacibaculum</taxon>
    </lineage>
</organism>
<keyword evidence="2" id="KW-0378">Hydrolase</keyword>
<sequence>MNLLSHLYLSGNNTQLMIGNFIADHIKGTKISHFKHHIQKGIILHRQIDTYTDAHQIVRKSKRRLHERYGHYDGVIIDVFYDHFLAKNWTMYSEIPLDIYVNSVYQLLHKNKAILPEKTQKLLPSMIQYDWLYNYQFTNGIQEVLNSINKRTEGRSKMNLASEDLTIHYKLFEEDFNLFFEDLRAFSKLQISQI</sequence>